<dbReference type="InterPro" id="IPR010110">
    <property type="entry name" value="Shikimate_DH_AroM-type"/>
</dbReference>
<dbReference type="GO" id="GO:0004764">
    <property type="term" value="F:shikimate 3-dehydrogenase (NADP+) activity"/>
    <property type="evidence" value="ECO:0007669"/>
    <property type="project" value="UniProtKB-EC"/>
</dbReference>
<evidence type="ECO:0000313" key="8">
    <source>
        <dbReference type="EMBL" id="APT88750.1"/>
    </source>
</evidence>
<evidence type="ECO:0000256" key="3">
    <source>
        <dbReference type="ARBA" id="ARBA00023141"/>
    </source>
</evidence>
<sequence length="275" mass="28999">MRHRAAVLGDPVEHSLSPLLHNAGYRAAGLDDWEYGRMLCPRGGLADLVGGAGAEYAGFSVTMPGKFEALDFADEVTDRARAVGSANTLVRLPAGGWRADNTDVDGVHGALDELTGRNPEGPASEIRHAVLLGAGGTAHAVLFALVERGVERVDVVNRSDRHSELAGLVEGSGTEMVFRRWDEDLRALSLAADVVVSTVPASIADPYAEDLGHAPVLDVVYDPRPTKLCVAAAANGFLTAAGHVMLAHQAFGQFEQFTGVDAPREEMRAAIEAAV</sequence>
<dbReference type="AlphaFoldDB" id="A0A1L7CSC3"/>
<evidence type="ECO:0000259" key="6">
    <source>
        <dbReference type="Pfam" id="PF08501"/>
    </source>
</evidence>
<dbReference type="NCBIfam" id="TIGR01809">
    <property type="entry name" value="Shik-DH-AROM"/>
    <property type="match status" value="1"/>
</dbReference>
<dbReference type="OrthoDB" id="9776868at2"/>
<feature type="domain" description="Shikimate dehydrogenase substrate binding N-terminal" evidence="6">
    <location>
        <begin position="7"/>
        <end position="89"/>
    </location>
</feature>
<keyword evidence="9" id="KW-1185">Reference proteome</keyword>
<evidence type="ECO:0000313" key="9">
    <source>
        <dbReference type="Proteomes" id="UP000185434"/>
    </source>
</evidence>
<comment type="pathway">
    <text evidence="1">Metabolic intermediate biosynthesis; chorismate biosynthesis; chorismate from D-erythrose 4-phosphate and phosphoenolpyruvate: step 4/7.</text>
</comment>
<evidence type="ECO:0000256" key="2">
    <source>
        <dbReference type="ARBA" id="ARBA00012962"/>
    </source>
</evidence>
<dbReference type="SUPFAM" id="SSF53223">
    <property type="entry name" value="Aminoacid dehydrogenase-like, N-terminal domain"/>
    <property type="match status" value="1"/>
</dbReference>
<dbReference type="Proteomes" id="UP000185434">
    <property type="component" value="Chromosome"/>
</dbReference>
<dbReference type="EMBL" id="CP009247">
    <property type="protein sequence ID" value="APT88750.1"/>
    <property type="molecule type" value="Genomic_DNA"/>
</dbReference>
<dbReference type="NCBIfam" id="NF001311">
    <property type="entry name" value="PRK00258.1-3"/>
    <property type="match status" value="1"/>
</dbReference>
<name>A0A1L7CSC3_9CORY</name>
<dbReference type="PANTHER" id="PTHR21089:SF1">
    <property type="entry name" value="BIFUNCTIONAL 3-DEHYDROQUINATE DEHYDRATASE_SHIKIMATE DEHYDROGENASE, CHLOROPLASTIC"/>
    <property type="match status" value="1"/>
</dbReference>
<evidence type="ECO:0000256" key="1">
    <source>
        <dbReference type="ARBA" id="ARBA00004871"/>
    </source>
</evidence>
<reference evidence="8 9" key="1">
    <citation type="submission" date="2014-08" db="EMBL/GenBank/DDBJ databases">
        <title>Complete genome sequence of Corynebacterium frankenforstense ST18(T) (=DSM 45800(T)), isolated from raw cow milk.</title>
        <authorList>
            <person name="Ruckert C."/>
            <person name="Albersmeier A."/>
            <person name="Winkler A."/>
            <person name="Lipski A."/>
            <person name="Kalinowski J."/>
        </authorList>
    </citation>
    <scope>NUCLEOTIDE SEQUENCE [LARGE SCALE GENOMIC DNA]</scope>
    <source>
        <strain evidence="8 9">ST18</strain>
    </source>
</reference>
<dbReference type="STRING" id="1437875.CFRA_05290"/>
<dbReference type="CDD" id="cd01065">
    <property type="entry name" value="NAD_bind_Shikimate_DH"/>
    <property type="match status" value="1"/>
</dbReference>
<dbReference type="GO" id="GO:0050661">
    <property type="term" value="F:NADP binding"/>
    <property type="evidence" value="ECO:0007669"/>
    <property type="project" value="TreeGrafter"/>
</dbReference>
<keyword evidence="3" id="KW-0028">Amino-acid biosynthesis</keyword>
<dbReference type="InterPro" id="IPR006151">
    <property type="entry name" value="Shikm_DH/Glu-tRNA_Rdtase"/>
</dbReference>
<dbReference type="Pfam" id="PF01488">
    <property type="entry name" value="Shikimate_DH"/>
    <property type="match status" value="1"/>
</dbReference>
<dbReference type="PANTHER" id="PTHR21089">
    <property type="entry name" value="SHIKIMATE DEHYDROGENASE"/>
    <property type="match status" value="1"/>
</dbReference>
<organism evidence="8 9">
    <name type="scientific">Corynebacterium frankenforstense DSM 45800</name>
    <dbReference type="NCBI Taxonomy" id="1437875"/>
    <lineage>
        <taxon>Bacteria</taxon>
        <taxon>Bacillati</taxon>
        <taxon>Actinomycetota</taxon>
        <taxon>Actinomycetes</taxon>
        <taxon>Mycobacteriales</taxon>
        <taxon>Corynebacteriaceae</taxon>
        <taxon>Corynebacterium</taxon>
    </lineage>
</organism>
<feature type="domain" description="Quinate/shikimate 5-dehydrogenase/glutamyl-tRNA reductase" evidence="5">
    <location>
        <begin position="127"/>
        <end position="199"/>
    </location>
</feature>
<dbReference type="EC" id="1.1.1.25" evidence="2"/>
<dbReference type="Gene3D" id="3.40.50.720">
    <property type="entry name" value="NAD(P)-binding Rossmann-like Domain"/>
    <property type="match status" value="1"/>
</dbReference>
<evidence type="ECO:0000259" key="7">
    <source>
        <dbReference type="Pfam" id="PF18317"/>
    </source>
</evidence>
<dbReference type="Pfam" id="PF18317">
    <property type="entry name" value="SDH_C"/>
    <property type="match status" value="1"/>
</dbReference>
<dbReference type="Gene3D" id="3.40.50.10860">
    <property type="entry name" value="Leucine Dehydrogenase, chain A, domain 1"/>
    <property type="match status" value="1"/>
</dbReference>
<keyword evidence="3" id="KW-0057">Aromatic amino acid biosynthesis</keyword>
<protein>
    <recommendedName>
        <fullName evidence="2">shikimate dehydrogenase (NADP(+))</fullName>
        <ecNumber evidence="2">1.1.1.25</ecNumber>
    </recommendedName>
</protein>
<dbReference type="GO" id="GO:0005829">
    <property type="term" value="C:cytosol"/>
    <property type="evidence" value="ECO:0007669"/>
    <property type="project" value="TreeGrafter"/>
</dbReference>
<dbReference type="InterPro" id="IPR041121">
    <property type="entry name" value="SDH_C"/>
</dbReference>
<proteinExistence type="predicted"/>
<dbReference type="SUPFAM" id="SSF51735">
    <property type="entry name" value="NAD(P)-binding Rossmann-fold domains"/>
    <property type="match status" value="1"/>
</dbReference>
<comment type="catalytic activity">
    <reaction evidence="4">
        <text>shikimate + NADP(+) = 3-dehydroshikimate + NADPH + H(+)</text>
        <dbReference type="Rhea" id="RHEA:17737"/>
        <dbReference type="ChEBI" id="CHEBI:15378"/>
        <dbReference type="ChEBI" id="CHEBI:16630"/>
        <dbReference type="ChEBI" id="CHEBI:36208"/>
        <dbReference type="ChEBI" id="CHEBI:57783"/>
        <dbReference type="ChEBI" id="CHEBI:58349"/>
        <dbReference type="EC" id="1.1.1.25"/>
    </reaction>
</comment>
<feature type="domain" description="SDH C-terminal" evidence="7">
    <location>
        <begin position="242"/>
        <end position="272"/>
    </location>
</feature>
<dbReference type="GO" id="GO:0009423">
    <property type="term" value="P:chorismate biosynthetic process"/>
    <property type="evidence" value="ECO:0007669"/>
    <property type="project" value="UniProtKB-UniPathway"/>
</dbReference>
<dbReference type="Pfam" id="PF08501">
    <property type="entry name" value="Shikimate_dh_N"/>
    <property type="match status" value="1"/>
</dbReference>
<evidence type="ECO:0000259" key="5">
    <source>
        <dbReference type="Pfam" id="PF01488"/>
    </source>
</evidence>
<dbReference type="InterPro" id="IPR022893">
    <property type="entry name" value="Shikimate_DH_fam"/>
</dbReference>
<dbReference type="GO" id="GO:0009073">
    <property type="term" value="P:aromatic amino acid family biosynthetic process"/>
    <property type="evidence" value="ECO:0007669"/>
    <property type="project" value="UniProtKB-KW"/>
</dbReference>
<gene>
    <name evidence="8" type="ORF">CFRA_05290</name>
</gene>
<dbReference type="GO" id="GO:0019632">
    <property type="term" value="P:shikimate metabolic process"/>
    <property type="evidence" value="ECO:0007669"/>
    <property type="project" value="TreeGrafter"/>
</dbReference>
<dbReference type="InterPro" id="IPR046346">
    <property type="entry name" value="Aminoacid_DH-like_N_sf"/>
</dbReference>
<dbReference type="KEGG" id="cfk:CFRA_05290"/>
<dbReference type="InterPro" id="IPR013708">
    <property type="entry name" value="Shikimate_DH-bd_N"/>
</dbReference>
<dbReference type="UniPathway" id="UPA00053">
    <property type="reaction ID" value="UER00087"/>
</dbReference>
<dbReference type="InterPro" id="IPR036291">
    <property type="entry name" value="NAD(P)-bd_dom_sf"/>
</dbReference>
<accession>A0A1L7CSC3</accession>
<evidence type="ECO:0000256" key="4">
    <source>
        <dbReference type="ARBA" id="ARBA00049442"/>
    </source>
</evidence>